<name>A0ACD1HBF9_9EURO</name>
<evidence type="ECO:0000313" key="2">
    <source>
        <dbReference type="Proteomes" id="UP000249661"/>
    </source>
</evidence>
<dbReference type="EMBL" id="KZ824952">
    <property type="protein sequence ID" value="RAH70887.1"/>
    <property type="molecule type" value="Genomic_DNA"/>
</dbReference>
<keyword evidence="2" id="KW-1185">Reference proteome</keyword>
<protein>
    <submittedName>
        <fullName evidence="1">Uncharacterized protein</fullName>
    </submittedName>
</protein>
<dbReference type="Proteomes" id="UP000249661">
    <property type="component" value="Unassembled WGS sequence"/>
</dbReference>
<sequence>MFRPSHIARHTSPFTLISTPNLLRRSFSLSALSLADKPLPPRLKFQDADLTISYLKGTGPGGQKINKTNSAVQIIHKPTGIVVKSQATRSRSQNEKYARHILADKVEELLNGDKSRAAIKADRARKKKASKVKKARRKYRELEKGQEGVTEEVEGVEKPHDEEDNNASNTDSHRHEEDKANELSEAQELEQKR</sequence>
<accession>A0ACD1HBF9</accession>
<reference evidence="1" key="1">
    <citation type="submission" date="2018-02" db="EMBL/GenBank/DDBJ databases">
        <title>The genomes of Aspergillus section Nigri reveals drivers in fungal speciation.</title>
        <authorList>
            <consortium name="DOE Joint Genome Institute"/>
            <person name="Vesth T.C."/>
            <person name="Nybo J."/>
            <person name="Theobald S."/>
            <person name="Brandl J."/>
            <person name="Frisvad J.C."/>
            <person name="Nielsen K.F."/>
            <person name="Lyhne E.K."/>
            <person name="Kogle M.E."/>
            <person name="Kuo A."/>
            <person name="Riley R."/>
            <person name="Clum A."/>
            <person name="Nolan M."/>
            <person name="Lipzen A."/>
            <person name="Salamov A."/>
            <person name="Henrissat B."/>
            <person name="Wiebenga A."/>
            <person name="De vries R.P."/>
            <person name="Grigoriev I.V."/>
            <person name="Mortensen U.H."/>
            <person name="Andersen M.R."/>
            <person name="Baker S.E."/>
        </authorList>
    </citation>
    <scope>NUCLEOTIDE SEQUENCE</scope>
    <source>
        <strain evidence="1">CBS 121060</strain>
    </source>
</reference>
<organism evidence="1 2">
    <name type="scientific">Aspergillus aculeatinus CBS 121060</name>
    <dbReference type="NCBI Taxonomy" id="1448322"/>
    <lineage>
        <taxon>Eukaryota</taxon>
        <taxon>Fungi</taxon>
        <taxon>Dikarya</taxon>
        <taxon>Ascomycota</taxon>
        <taxon>Pezizomycotina</taxon>
        <taxon>Eurotiomycetes</taxon>
        <taxon>Eurotiomycetidae</taxon>
        <taxon>Eurotiales</taxon>
        <taxon>Aspergillaceae</taxon>
        <taxon>Aspergillus</taxon>
        <taxon>Aspergillus subgen. Circumdati</taxon>
    </lineage>
</organism>
<proteinExistence type="predicted"/>
<gene>
    <name evidence="1" type="ORF">BO66DRAFT_348332</name>
</gene>
<evidence type="ECO:0000313" key="1">
    <source>
        <dbReference type="EMBL" id="RAH70887.1"/>
    </source>
</evidence>